<name>N1Q8K8_PSEFD</name>
<protein>
    <submittedName>
        <fullName evidence="1">Uncharacterized protein</fullName>
    </submittedName>
</protein>
<dbReference type="HOGENOM" id="CLU_2373681_0_0_1"/>
<dbReference type="KEGG" id="pfj:MYCFIDRAFT_169118"/>
<dbReference type="GeneID" id="19332320"/>
<sequence length="95" mass="10644">MTLRIDISLLPAETIRIPITMSIIIVAAQESNTSLLAKQLDDFSNNLAGLEEMKTLLHDVDVAQQYIQQYIHYENKAELTNYTSSNCGPEICMPS</sequence>
<evidence type="ECO:0000313" key="1">
    <source>
        <dbReference type="EMBL" id="EME87257.1"/>
    </source>
</evidence>
<evidence type="ECO:0000313" key="2">
    <source>
        <dbReference type="Proteomes" id="UP000016932"/>
    </source>
</evidence>
<accession>N1Q8K8</accession>
<organism evidence="1 2">
    <name type="scientific">Pseudocercospora fijiensis (strain CIRAD86)</name>
    <name type="common">Black leaf streak disease fungus</name>
    <name type="synonym">Mycosphaerella fijiensis</name>
    <dbReference type="NCBI Taxonomy" id="383855"/>
    <lineage>
        <taxon>Eukaryota</taxon>
        <taxon>Fungi</taxon>
        <taxon>Dikarya</taxon>
        <taxon>Ascomycota</taxon>
        <taxon>Pezizomycotina</taxon>
        <taxon>Dothideomycetes</taxon>
        <taxon>Dothideomycetidae</taxon>
        <taxon>Mycosphaerellales</taxon>
        <taxon>Mycosphaerellaceae</taxon>
        <taxon>Pseudocercospora</taxon>
    </lineage>
</organism>
<dbReference type="EMBL" id="KB446555">
    <property type="protein sequence ID" value="EME87257.1"/>
    <property type="molecule type" value="Genomic_DNA"/>
</dbReference>
<dbReference type="VEuPathDB" id="FungiDB:MYCFIDRAFT_169118"/>
<dbReference type="AlphaFoldDB" id="N1Q8K8"/>
<reference evidence="1 2" key="1">
    <citation type="journal article" date="2012" name="PLoS Pathog.">
        <title>Diverse lifestyles and strategies of plant pathogenesis encoded in the genomes of eighteen Dothideomycetes fungi.</title>
        <authorList>
            <person name="Ohm R.A."/>
            <person name="Feau N."/>
            <person name="Henrissat B."/>
            <person name="Schoch C.L."/>
            <person name="Horwitz B.A."/>
            <person name="Barry K.W."/>
            <person name="Condon B.J."/>
            <person name="Copeland A.C."/>
            <person name="Dhillon B."/>
            <person name="Glaser F."/>
            <person name="Hesse C.N."/>
            <person name="Kosti I."/>
            <person name="LaButti K."/>
            <person name="Lindquist E.A."/>
            <person name="Lucas S."/>
            <person name="Salamov A.A."/>
            <person name="Bradshaw R.E."/>
            <person name="Ciuffetti L."/>
            <person name="Hamelin R.C."/>
            <person name="Kema G.H.J."/>
            <person name="Lawrence C."/>
            <person name="Scott J.A."/>
            <person name="Spatafora J.W."/>
            <person name="Turgeon B.G."/>
            <person name="de Wit P.J.G.M."/>
            <person name="Zhong S."/>
            <person name="Goodwin S.B."/>
            <person name="Grigoriev I.V."/>
        </authorList>
    </citation>
    <scope>NUCLEOTIDE SEQUENCE [LARGE SCALE GENOMIC DNA]</scope>
    <source>
        <strain evidence="1 2">CIRAD86</strain>
    </source>
</reference>
<dbReference type="RefSeq" id="XP_007920765.1">
    <property type="nucleotide sequence ID" value="XM_007922574.1"/>
</dbReference>
<keyword evidence="2" id="KW-1185">Reference proteome</keyword>
<gene>
    <name evidence="1" type="ORF">MYCFIDRAFT_169118</name>
</gene>
<proteinExistence type="predicted"/>
<dbReference type="Proteomes" id="UP000016932">
    <property type="component" value="Unassembled WGS sequence"/>
</dbReference>